<dbReference type="PANTHER" id="PTHR48438">
    <property type="entry name" value="ALPHA-(1,3)-FUCOSYLTRANSFERASE C-RELATED"/>
    <property type="match status" value="1"/>
</dbReference>
<dbReference type="InterPro" id="IPR001503">
    <property type="entry name" value="Glyco_trans_10"/>
</dbReference>
<evidence type="ECO:0000256" key="6">
    <source>
        <dbReference type="ARBA" id="ARBA00022692"/>
    </source>
</evidence>
<evidence type="ECO:0000256" key="10">
    <source>
        <dbReference type="ARBA" id="ARBA00023136"/>
    </source>
</evidence>
<evidence type="ECO:0000313" key="16">
    <source>
        <dbReference type="Proteomes" id="UP000245119"/>
    </source>
</evidence>
<evidence type="ECO:0000256" key="4">
    <source>
        <dbReference type="ARBA" id="ARBA00022676"/>
    </source>
</evidence>
<dbReference type="Pfam" id="PF00852">
    <property type="entry name" value="Glyco_transf_10"/>
    <property type="match status" value="1"/>
</dbReference>
<proteinExistence type="inferred from homology"/>
<evidence type="ECO:0000256" key="12">
    <source>
        <dbReference type="RuleBase" id="RU003832"/>
    </source>
</evidence>
<feature type="domain" description="Fucosyltransferase C-terminal" evidence="13">
    <location>
        <begin position="136"/>
        <end position="179"/>
    </location>
</feature>
<comment type="similarity">
    <text evidence="3 12">Belongs to the glycosyltransferase 10 family.</text>
</comment>
<dbReference type="EC" id="2.4.1.-" evidence="12"/>
<dbReference type="OrthoDB" id="427096at2759"/>
<dbReference type="SUPFAM" id="SSF53756">
    <property type="entry name" value="UDP-Glycosyltransferase/glycogen phosphorylase"/>
    <property type="match status" value="1"/>
</dbReference>
<evidence type="ECO:0000256" key="5">
    <source>
        <dbReference type="ARBA" id="ARBA00022679"/>
    </source>
</evidence>
<sequence>MEMMRNSSTMTLLAAGSRIGSAIPGTLREDWQSDERCQGDSHARFPVLLRDQARLPGVSRMSRCQIWAYFAVEAPPHSYSSVLGSPAWRLYFNWTMTYRLDSDIRFGYGIVVKTSNDSGSSDHKTYDESALMKKIRGKSKMAAILVSNCDDNAQRLSFLKLLKKAVPGVDVYGTCGSLSARKD</sequence>
<evidence type="ECO:0000256" key="8">
    <source>
        <dbReference type="ARBA" id="ARBA00022989"/>
    </source>
</evidence>
<gene>
    <name evidence="15" type="ORF">C0Q70_05168</name>
</gene>
<keyword evidence="9 12" id="KW-0333">Golgi apparatus</keyword>
<accession>A0A2T7PKE5</accession>
<dbReference type="InterPro" id="IPR055270">
    <property type="entry name" value="Glyco_tran_10_C"/>
</dbReference>
<dbReference type="AlphaFoldDB" id="A0A2T7PKE5"/>
<evidence type="ECO:0000256" key="7">
    <source>
        <dbReference type="ARBA" id="ARBA00022968"/>
    </source>
</evidence>
<evidence type="ECO:0000259" key="14">
    <source>
        <dbReference type="Pfam" id="PF17039"/>
    </source>
</evidence>
<dbReference type="EMBL" id="PZQS01000003">
    <property type="protein sequence ID" value="PVD33906.1"/>
    <property type="molecule type" value="Genomic_DNA"/>
</dbReference>
<dbReference type="InterPro" id="IPR038577">
    <property type="entry name" value="GT10-like_C_sf"/>
</dbReference>
<keyword evidence="10" id="KW-0472">Membrane</keyword>
<evidence type="ECO:0000259" key="13">
    <source>
        <dbReference type="Pfam" id="PF00852"/>
    </source>
</evidence>
<dbReference type="GO" id="GO:0032580">
    <property type="term" value="C:Golgi cisterna membrane"/>
    <property type="evidence" value="ECO:0007669"/>
    <property type="project" value="UniProtKB-SubCell"/>
</dbReference>
<evidence type="ECO:0000256" key="3">
    <source>
        <dbReference type="ARBA" id="ARBA00008919"/>
    </source>
</evidence>
<dbReference type="UniPathway" id="UPA00378"/>
<dbReference type="GO" id="GO:0008417">
    <property type="term" value="F:fucosyltransferase activity"/>
    <property type="evidence" value="ECO:0007669"/>
    <property type="project" value="InterPro"/>
</dbReference>
<comment type="pathway">
    <text evidence="2">Protein modification; protein glycosylation.</text>
</comment>
<dbReference type="PANTHER" id="PTHR48438:SF1">
    <property type="entry name" value="ALPHA-(1,3)-FUCOSYLTRANSFERASE C-RELATED"/>
    <property type="match status" value="1"/>
</dbReference>
<keyword evidence="8" id="KW-1133">Transmembrane helix</keyword>
<organism evidence="15 16">
    <name type="scientific">Pomacea canaliculata</name>
    <name type="common">Golden apple snail</name>
    <dbReference type="NCBI Taxonomy" id="400727"/>
    <lineage>
        <taxon>Eukaryota</taxon>
        <taxon>Metazoa</taxon>
        <taxon>Spiralia</taxon>
        <taxon>Lophotrochozoa</taxon>
        <taxon>Mollusca</taxon>
        <taxon>Gastropoda</taxon>
        <taxon>Caenogastropoda</taxon>
        <taxon>Architaenioglossa</taxon>
        <taxon>Ampullarioidea</taxon>
        <taxon>Ampullariidae</taxon>
        <taxon>Pomacea</taxon>
    </lineage>
</organism>
<keyword evidence="11" id="KW-0325">Glycoprotein</keyword>
<keyword evidence="7" id="KW-0735">Signal-anchor</keyword>
<name>A0A2T7PKE5_POMCA</name>
<evidence type="ECO:0000256" key="2">
    <source>
        <dbReference type="ARBA" id="ARBA00004922"/>
    </source>
</evidence>
<dbReference type="InterPro" id="IPR031481">
    <property type="entry name" value="Glyco_tran_10_N"/>
</dbReference>
<dbReference type="Pfam" id="PF17039">
    <property type="entry name" value="Glyco_tran_10_N"/>
    <property type="match status" value="1"/>
</dbReference>
<dbReference type="GO" id="GO:0000139">
    <property type="term" value="C:Golgi membrane"/>
    <property type="evidence" value="ECO:0007669"/>
    <property type="project" value="UniProtKB-SubCell"/>
</dbReference>
<dbReference type="Proteomes" id="UP000245119">
    <property type="component" value="Linkage Group LG3"/>
</dbReference>
<comment type="caution">
    <text evidence="15">The sequence shown here is derived from an EMBL/GenBank/DDBJ whole genome shotgun (WGS) entry which is preliminary data.</text>
</comment>
<dbReference type="STRING" id="400727.A0A2T7PKE5"/>
<feature type="domain" description="Fucosyltransferase N-terminal" evidence="14">
    <location>
        <begin position="51"/>
        <end position="109"/>
    </location>
</feature>
<evidence type="ECO:0000256" key="11">
    <source>
        <dbReference type="ARBA" id="ARBA00023180"/>
    </source>
</evidence>
<keyword evidence="4 12" id="KW-0328">Glycosyltransferase</keyword>
<comment type="subcellular location">
    <subcellularLocation>
        <location evidence="1">Golgi apparatus membrane</location>
        <topology evidence="1">Single-pass type II membrane protein</topology>
    </subcellularLocation>
    <subcellularLocation>
        <location evidence="12">Golgi apparatus</location>
        <location evidence="12">Golgi stack membrane</location>
        <topology evidence="12">Single-pass type II membrane protein</topology>
    </subcellularLocation>
</comment>
<keyword evidence="5 12" id="KW-0808">Transferase</keyword>
<reference evidence="15 16" key="1">
    <citation type="submission" date="2018-04" db="EMBL/GenBank/DDBJ databases">
        <title>The genome of golden apple snail Pomacea canaliculata provides insight into stress tolerance and invasive adaptation.</title>
        <authorList>
            <person name="Liu C."/>
            <person name="Liu B."/>
            <person name="Ren Y."/>
            <person name="Zhang Y."/>
            <person name="Wang H."/>
            <person name="Li S."/>
            <person name="Jiang F."/>
            <person name="Yin L."/>
            <person name="Zhang G."/>
            <person name="Qian W."/>
            <person name="Fan W."/>
        </authorList>
    </citation>
    <scope>NUCLEOTIDE SEQUENCE [LARGE SCALE GENOMIC DNA]</scope>
    <source>
        <strain evidence="15">SZHN2017</strain>
        <tissue evidence="15">Muscle</tissue>
    </source>
</reference>
<keyword evidence="6 12" id="KW-0812">Transmembrane</keyword>
<keyword evidence="16" id="KW-1185">Reference proteome</keyword>
<evidence type="ECO:0000313" key="15">
    <source>
        <dbReference type="EMBL" id="PVD33906.1"/>
    </source>
</evidence>
<protein>
    <recommendedName>
        <fullName evidence="12">Fucosyltransferase</fullName>
        <ecNumber evidence="12">2.4.1.-</ecNumber>
    </recommendedName>
</protein>
<evidence type="ECO:0000256" key="1">
    <source>
        <dbReference type="ARBA" id="ARBA00004323"/>
    </source>
</evidence>
<evidence type="ECO:0000256" key="9">
    <source>
        <dbReference type="ARBA" id="ARBA00023034"/>
    </source>
</evidence>
<dbReference type="Gene3D" id="3.40.50.11660">
    <property type="entry name" value="Glycosyl transferase family 10, C-terminal domain"/>
    <property type="match status" value="1"/>
</dbReference>